<accession>A0A316VR79</accession>
<dbReference type="InterPro" id="IPR029063">
    <property type="entry name" value="SAM-dependent_MTases_sf"/>
</dbReference>
<dbReference type="Gene3D" id="3.40.50.150">
    <property type="entry name" value="Vaccinia Virus protein VP39"/>
    <property type="match status" value="1"/>
</dbReference>
<dbReference type="UniPathway" id="UPA00232"/>
<evidence type="ECO:0000256" key="1">
    <source>
        <dbReference type="ARBA" id="ARBA00022603"/>
    </source>
</evidence>
<dbReference type="GO" id="GO:0046872">
    <property type="term" value="F:metal ion binding"/>
    <property type="evidence" value="ECO:0007669"/>
    <property type="project" value="UniProtKB-KW"/>
</dbReference>
<feature type="binding site" evidence="5">
    <location>
        <position position="79"/>
    </location>
    <ligand>
        <name>S-adenosyl-L-methionine</name>
        <dbReference type="ChEBI" id="CHEBI:59789"/>
    </ligand>
</feature>
<dbReference type="PANTHER" id="PTHR43464">
    <property type="entry name" value="METHYLTRANSFERASE"/>
    <property type="match status" value="1"/>
</dbReference>
<keyword evidence="5" id="KW-0496">Mitochondrion</keyword>
<sequence length="359" mass="39770">MSPRGATTSSRIPRGKQLVLLAPSCRSFSTTSSKSLRTSSASPSSSLDPQSVAHFSRLSQQWWSPTGETALLHAMNPVRIRFIKEKLAEVRAWDDSVREAASKPEHEAPLCDGEWDWLQGLECLDVGCGAGLLTESLARASGRVHGIDASSSNIHMAISHASQDPALHLHPSNGASKPWADRHQASLSYQHITAEDLLAERSAALGQNEAQYDVVTAMEVIEHVNQPAQFLQTLTQLVKPGGHLFLSTIARTPLSYLLTILVAERALDLVSRGTHNHSQYIDPSELVGFFSDTKVGWIRPKEEQRDNIVPTQRLLHESRGVAYLPWKGIWQLAPRWTKGLPLNPSEQANYFFWIRRPVS</sequence>
<keyword evidence="5" id="KW-0472">Membrane</keyword>
<comment type="similarity">
    <text evidence="5">Belongs to the class I-like SAM-binding methyltransferase superfamily. UbiG/COQ3 family.</text>
</comment>
<dbReference type="STRING" id="1522189.A0A316VR79"/>
<dbReference type="GO" id="GO:0120537">
    <property type="term" value="F:3-demethylubiquinone 3-O-methyltransferase activity"/>
    <property type="evidence" value="ECO:0007669"/>
    <property type="project" value="RHEA"/>
</dbReference>
<evidence type="ECO:0000256" key="2">
    <source>
        <dbReference type="ARBA" id="ARBA00022679"/>
    </source>
</evidence>
<comment type="catalytic activity">
    <reaction evidence="5">
        <text>a 3-demethylubiquinone + S-adenosyl-L-methionine = a ubiquinone + S-adenosyl-L-homocysteine</text>
        <dbReference type="Rhea" id="RHEA:81215"/>
        <dbReference type="Rhea" id="RHEA-COMP:9565"/>
        <dbReference type="Rhea" id="RHEA-COMP:19654"/>
        <dbReference type="ChEBI" id="CHEBI:16389"/>
        <dbReference type="ChEBI" id="CHEBI:57856"/>
        <dbReference type="ChEBI" id="CHEBI:59789"/>
        <dbReference type="ChEBI" id="CHEBI:231825"/>
    </reaction>
</comment>
<comment type="function">
    <text evidence="5">O-methyltransferase required for two non-consecutive steps during ubiquinone biosynthesis. Catalyzes the 2 O-methylation of 3,4-dihydroxy-5-(all-trans-polyprenyl)benzoic acid into 4-hydroxy-3-methoxy-5-(all-trans-polyprenyl)benzoic acid. Also catalyzes the last step of ubiquinone biosynthesis by mediating methylation of 3-demethylubiquinone into ubiquinone. Also able to mediate the methylation of 3-demethylubiquinol into ubiquinol.</text>
</comment>
<dbReference type="GO" id="GO:0061542">
    <property type="term" value="F:3-demethylubiquinol 3-O-methyltransferase activity"/>
    <property type="evidence" value="ECO:0007669"/>
    <property type="project" value="UniProtKB-UniRule"/>
</dbReference>
<feature type="binding site" evidence="5">
    <location>
        <position position="148"/>
    </location>
    <ligand>
        <name>S-adenosyl-L-methionine</name>
        <dbReference type="ChEBI" id="CHEBI:59789"/>
    </ligand>
</feature>
<keyword evidence="5" id="KW-0999">Mitochondrion inner membrane</keyword>
<reference evidence="7 8" key="1">
    <citation type="journal article" date="2018" name="Mol. Biol. Evol.">
        <title>Broad Genomic Sampling Reveals a Smut Pathogenic Ancestry of the Fungal Clade Ustilaginomycotina.</title>
        <authorList>
            <person name="Kijpornyongpan T."/>
            <person name="Mondo S.J."/>
            <person name="Barry K."/>
            <person name="Sandor L."/>
            <person name="Lee J."/>
            <person name="Lipzen A."/>
            <person name="Pangilinan J."/>
            <person name="LaButti K."/>
            <person name="Hainaut M."/>
            <person name="Henrissat B."/>
            <person name="Grigoriev I.V."/>
            <person name="Spatafora J.W."/>
            <person name="Aime M.C."/>
        </authorList>
    </citation>
    <scope>NUCLEOTIDE SEQUENCE [LARGE SCALE GENOMIC DNA]</scope>
    <source>
        <strain evidence="7 8">MCA 4658</strain>
    </source>
</reference>
<protein>
    <recommendedName>
        <fullName evidence="5">Ubiquinone biosynthesis O-methyltransferase, mitochondrial</fullName>
    </recommendedName>
    <alternativeName>
        <fullName evidence="5">3-demethylubiquinol 3-O-methyltransferase</fullName>
        <ecNumber evidence="5">2.1.1.64</ecNumber>
    </alternativeName>
    <alternativeName>
        <fullName evidence="5">3-demethylubiquinone 3-O-methyltransferase</fullName>
        <ecNumber evidence="5">2.1.1.-</ecNumber>
    </alternativeName>
    <alternativeName>
        <fullName evidence="5">Polyprenyldihydroxybenzoate methyltransferase</fullName>
        <ecNumber evidence="5">2.1.1.114</ecNumber>
    </alternativeName>
</protein>
<dbReference type="SUPFAM" id="SSF53335">
    <property type="entry name" value="S-adenosyl-L-methionine-dependent methyltransferases"/>
    <property type="match status" value="1"/>
</dbReference>
<keyword evidence="2 5" id="KW-0808">Transferase</keyword>
<evidence type="ECO:0000256" key="5">
    <source>
        <dbReference type="HAMAP-Rule" id="MF_03190"/>
    </source>
</evidence>
<feature type="region of interest" description="Disordered" evidence="6">
    <location>
        <begin position="29"/>
        <end position="50"/>
    </location>
</feature>
<dbReference type="GO" id="GO:0032259">
    <property type="term" value="P:methylation"/>
    <property type="evidence" value="ECO:0007669"/>
    <property type="project" value="UniProtKB-KW"/>
</dbReference>
<evidence type="ECO:0000256" key="6">
    <source>
        <dbReference type="SAM" id="MobiDB-lite"/>
    </source>
</evidence>
<comment type="subunit">
    <text evidence="5">Component of a multi-subunit COQ enzyme complex, composed of at least COQ3, COQ4, COQ5, COQ6, COQ7 and COQ9.</text>
</comment>
<dbReference type="HAMAP" id="MF_00472">
    <property type="entry name" value="UbiG"/>
    <property type="match status" value="1"/>
</dbReference>
<dbReference type="Proteomes" id="UP000245783">
    <property type="component" value="Unassembled WGS sequence"/>
</dbReference>
<evidence type="ECO:0000313" key="7">
    <source>
        <dbReference type="EMBL" id="PWN40169.1"/>
    </source>
</evidence>
<comment type="catalytic activity">
    <reaction evidence="5">
        <text>a 3-demethylubiquinol + S-adenosyl-L-methionine = a ubiquinol + S-adenosyl-L-homocysteine + H(+)</text>
        <dbReference type="Rhea" id="RHEA:44380"/>
        <dbReference type="Rhea" id="RHEA-COMP:9566"/>
        <dbReference type="Rhea" id="RHEA-COMP:10914"/>
        <dbReference type="ChEBI" id="CHEBI:15378"/>
        <dbReference type="ChEBI" id="CHEBI:17976"/>
        <dbReference type="ChEBI" id="CHEBI:57856"/>
        <dbReference type="ChEBI" id="CHEBI:59789"/>
        <dbReference type="ChEBI" id="CHEBI:84422"/>
        <dbReference type="EC" id="2.1.1.64"/>
    </reaction>
</comment>
<dbReference type="InterPro" id="IPR010233">
    <property type="entry name" value="UbiG_MeTrfase"/>
</dbReference>
<keyword evidence="1 5" id="KW-0489">Methyltransferase</keyword>
<dbReference type="OrthoDB" id="3265906at2759"/>
<proteinExistence type="inferred from homology"/>
<evidence type="ECO:0000256" key="3">
    <source>
        <dbReference type="ARBA" id="ARBA00022688"/>
    </source>
</evidence>
<comment type="catalytic activity">
    <reaction evidence="5">
        <text>a 3,4-dihydroxy-5-(all-trans-polyprenyl)benzoate + S-adenosyl-L-methionine = a 4-hydroxy-3-methoxy-5-(all-trans-polyprenyl)benzoate + S-adenosyl-L-homocysteine + H(+)</text>
        <dbReference type="Rhea" id="RHEA:44452"/>
        <dbReference type="Rhea" id="RHEA-COMP:10930"/>
        <dbReference type="Rhea" id="RHEA-COMP:10931"/>
        <dbReference type="ChEBI" id="CHEBI:15378"/>
        <dbReference type="ChEBI" id="CHEBI:57856"/>
        <dbReference type="ChEBI" id="CHEBI:59789"/>
        <dbReference type="ChEBI" id="CHEBI:64694"/>
        <dbReference type="ChEBI" id="CHEBI:84443"/>
        <dbReference type="EC" id="2.1.1.114"/>
    </reaction>
</comment>
<evidence type="ECO:0000313" key="8">
    <source>
        <dbReference type="Proteomes" id="UP000245783"/>
    </source>
</evidence>
<dbReference type="EMBL" id="KZ819427">
    <property type="protein sequence ID" value="PWN40169.1"/>
    <property type="molecule type" value="Genomic_DNA"/>
</dbReference>
<feature type="binding site" evidence="5">
    <location>
        <position position="219"/>
    </location>
    <ligand>
        <name>Mg(2+)</name>
        <dbReference type="ChEBI" id="CHEBI:18420"/>
    </ligand>
</feature>
<keyword evidence="8" id="KW-1185">Reference proteome</keyword>
<evidence type="ECO:0000256" key="4">
    <source>
        <dbReference type="ARBA" id="ARBA00022691"/>
    </source>
</evidence>
<organism evidence="7 8">
    <name type="scientific">Ceraceosorus guamensis</name>
    <dbReference type="NCBI Taxonomy" id="1522189"/>
    <lineage>
        <taxon>Eukaryota</taxon>
        <taxon>Fungi</taxon>
        <taxon>Dikarya</taxon>
        <taxon>Basidiomycota</taxon>
        <taxon>Ustilaginomycotina</taxon>
        <taxon>Exobasidiomycetes</taxon>
        <taxon>Ceraceosorales</taxon>
        <taxon>Ceraceosoraceae</taxon>
        <taxon>Ceraceosorus</taxon>
    </lineage>
</organism>
<keyword evidence="7" id="KW-0830">Ubiquinone</keyword>
<comment type="pathway">
    <text evidence="5">Cofactor biosynthesis; ubiquinone biosynthesis.</text>
</comment>
<keyword evidence="5" id="KW-0479">Metal-binding</keyword>
<comment type="cofactor">
    <cofactor evidence="5">
        <name>Mg(2+)</name>
        <dbReference type="ChEBI" id="CHEBI:18420"/>
    </cofactor>
</comment>
<dbReference type="PANTHER" id="PTHR43464:SF19">
    <property type="entry name" value="UBIQUINONE BIOSYNTHESIS O-METHYLTRANSFERASE, MITOCHONDRIAL"/>
    <property type="match status" value="1"/>
</dbReference>
<dbReference type="FunCoup" id="A0A316VR79">
    <property type="interactions" value="250"/>
</dbReference>
<dbReference type="CDD" id="cd02440">
    <property type="entry name" value="AdoMet_MTases"/>
    <property type="match status" value="1"/>
</dbReference>
<keyword evidence="5" id="KW-0460">Magnesium</keyword>
<feature type="binding site" evidence="5">
    <location>
        <position position="222"/>
    </location>
    <ligand>
        <name>Mg(2+)</name>
        <dbReference type="ChEBI" id="CHEBI:18420"/>
    </ligand>
</feature>
<dbReference type="EC" id="2.1.1.-" evidence="5"/>
<feature type="binding site" evidence="5">
    <location>
        <position position="127"/>
    </location>
    <ligand>
        <name>S-adenosyl-L-methionine</name>
        <dbReference type="ChEBI" id="CHEBI:59789"/>
    </ligand>
</feature>
<dbReference type="AlphaFoldDB" id="A0A316VR79"/>
<name>A0A316VR79_9BASI</name>
<dbReference type="GO" id="GO:0031314">
    <property type="term" value="C:extrinsic component of mitochondrial inner membrane"/>
    <property type="evidence" value="ECO:0007669"/>
    <property type="project" value="UniProtKB-UniRule"/>
</dbReference>
<dbReference type="NCBIfam" id="TIGR01983">
    <property type="entry name" value="UbiG"/>
    <property type="match status" value="1"/>
</dbReference>
<feature type="binding site" evidence="5">
    <location>
        <position position="218"/>
    </location>
    <ligand>
        <name>S-adenosyl-L-methionine</name>
        <dbReference type="ChEBI" id="CHEBI:59789"/>
    </ligand>
</feature>
<keyword evidence="4 5" id="KW-0949">S-adenosyl-L-methionine</keyword>
<feature type="binding site" evidence="5">
    <location>
        <position position="223"/>
    </location>
    <ligand>
        <name>Mg(2+)</name>
        <dbReference type="ChEBI" id="CHEBI:18420"/>
    </ligand>
</feature>
<keyword evidence="3 5" id="KW-0831">Ubiquinone biosynthesis</keyword>
<dbReference type="GO" id="GO:0010420">
    <property type="term" value="F:polyprenyldihydroxybenzoate methyltransferase activity"/>
    <property type="evidence" value="ECO:0007669"/>
    <property type="project" value="UniProtKB-UniRule"/>
</dbReference>
<comment type="subcellular location">
    <subcellularLocation>
        <location evidence="5">Mitochondrion inner membrane</location>
        <topology evidence="5">Peripheral membrane protein</topology>
        <orientation evidence="5">Matrix side</orientation>
    </subcellularLocation>
</comment>
<gene>
    <name evidence="5" type="primary">COQ3</name>
    <name evidence="7" type="ORF">IE81DRAFT_293804</name>
</gene>
<dbReference type="EC" id="2.1.1.114" evidence="5"/>
<dbReference type="EC" id="2.1.1.64" evidence="5"/>
<dbReference type="InParanoid" id="A0A316VR79"/>
<dbReference type="Pfam" id="PF13489">
    <property type="entry name" value="Methyltransf_23"/>
    <property type="match status" value="1"/>
</dbReference>